<keyword evidence="2" id="KW-0238">DNA-binding</keyword>
<evidence type="ECO:0000313" key="6">
    <source>
        <dbReference type="Proteomes" id="UP000192273"/>
    </source>
</evidence>
<name>A0A1V0RTB7_9RHOB</name>
<reference evidence="5 6" key="1">
    <citation type="submission" date="2017-03" db="EMBL/GenBank/DDBJ databases">
        <title>Genome Sequence of Roseovarius mucosus strain SMR3 Isolated from a culture of the Diatom Skeletonema marinoi.</title>
        <authorList>
            <person name="Topel M."/>
            <person name="Pinder M."/>
            <person name="Johansson O.N."/>
            <person name="Kourtchenko O."/>
            <person name="Godhe A."/>
            <person name="Clarke A.K."/>
        </authorList>
    </citation>
    <scope>NUCLEOTIDE SEQUENCE [LARGE SCALE GENOMIC DNA]</scope>
    <source>
        <strain evidence="5 6">SMR3</strain>
    </source>
</reference>
<dbReference type="GO" id="GO:0003677">
    <property type="term" value="F:DNA binding"/>
    <property type="evidence" value="ECO:0007669"/>
    <property type="project" value="UniProtKB-KW"/>
</dbReference>
<evidence type="ECO:0000256" key="1">
    <source>
        <dbReference type="ARBA" id="ARBA00023015"/>
    </source>
</evidence>
<dbReference type="KEGG" id="rmm:ROSMUCSMR3_03535"/>
<dbReference type="Pfam" id="PF00717">
    <property type="entry name" value="Peptidase_S24"/>
    <property type="match status" value="1"/>
</dbReference>
<dbReference type="AlphaFoldDB" id="A0A1V0RTB7"/>
<dbReference type="Proteomes" id="UP000192273">
    <property type="component" value="Chromosome"/>
</dbReference>
<feature type="domain" description="Peptidase S24/S26A/S26B/S26C" evidence="4">
    <location>
        <begin position="91"/>
        <end position="212"/>
    </location>
</feature>
<keyword evidence="1" id="KW-0805">Transcription regulation</keyword>
<evidence type="ECO:0000259" key="4">
    <source>
        <dbReference type="Pfam" id="PF00717"/>
    </source>
</evidence>
<dbReference type="EMBL" id="CP020474">
    <property type="protein sequence ID" value="ARE84989.1"/>
    <property type="molecule type" value="Genomic_DNA"/>
</dbReference>
<dbReference type="PANTHER" id="PTHR40661">
    <property type="match status" value="1"/>
</dbReference>
<organism evidence="5 6">
    <name type="scientific">Roseovarius mucosus</name>
    <dbReference type="NCBI Taxonomy" id="215743"/>
    <lineage>
        <taxon>Bacteria</taxon>
        <taxon>Pseudomonadati</taxon>
        <taxon>Pseudomonadota</taxon>
        <taxon>Alphaproteobacteria</taxon>
        <taxon>Rhodobacterales</taxon>
        <taxon>Roseobacteraceae</taxon>
        <taxon>Roseovarius</taxon>
    </lineage>
</organism>
<evidence type="ECO:0000256" key="2">
    <source>
        <dbReference type="ARBA" id="ARBA00023125"/>
    </source>
</evidence>
<dbReference type="RefSeq" id="WP_081508162.1">
    <property type="nucleotide sequence ID" value="NZ_CP020474.1"/>
</dbReference>
<evidence type="ECO:0000256" key="3">
    <source>
        <dbReference type="ARBA" id="ARBA00023163"/>
    </source>
</evidence>
<keyword evidence="6" id="KW-1185">Reference proteome</keyword>
<dbReference type="PANTHER" id="PTHR40661:SF3">
    <property type="entry name" value="FELS-1 PROPHAGE TRANSCRIPTIONAL REGULATOR"/>
    <property type="match status" value="1"/>
</dbReference>
<dbReference type="Gene3D" id="2.10.109.10">
    <property type="entry name" value="Umud Fragment, subunit A"/>
    <property type="match status" value="1"/>
</dbReference>
<sequence length="218" mass="24237">MDFGSLVLARLEELGENVNSFEAKCGWPQGYLRAVVRNDEKRTRPNLERAKEIAEALDLDFYIGPKRETGTVYTTQIDHEDFAAIPRVDARLAAGAGALNGEVSLQGALAFRQDWLRERGISPAQACLLTVAGDSMSPTLHDGDLVMIDERRTTVRNRHVYAFVDVDGSARVKRVELVPDQLIILTSDNAAHPTETRTGPDMNRLRILGEIVWSAHAW</sequence>
<dbReference type="CDD" id="cd06529">
    <property type="entry name" value="S24_LexA-like"/>
    <property type="match status" value="1"/>
</dbReference>
<dbReference type="InterPro" id="IPR039418">
    <property type="entry name" value="LexA-like"/>
</dbReference>
<dbReference type="InterPro" id="IPR036286">
    <property type="entry name" value="LexA/Signal_pep-like_sf"/>
</dbReference>
<proteinExistence type="predicted"/>
<dbReference type="OrthoDB" id="528805at2"/>
<gene>
    <name evidence="5" type="ORF">ROSMUCSMR3_03535</name>
</gene>
<accession>A0A1V0RTB7</accession>
<dbReference type="InterPro" id="IPR015927">
    <property type="entry name" value="Peptidase_S24_S26A/B/C"/>
</dbReference>
<keyword evidence="3" id="KW-0804">Transcription</keyword>
<protein>
    <submittedName>
        <fullName evidence="5">Putative HTH-type transcriptional regulator</fullName>
    </submittedName>
</protein>
<evidence type="ECO:0000313" key="5">
    <source>
        <dbReference type="EMBL" id="ARE84989.1"/>
    </source>
</evidence>
<dbReference type="SUPFAM" id="SSF51306">
    <property type="entry name" value="LexA/Signal peptidase"/>
    <property type="match status" value="1"/>
</dbReference>